<dbReference type="EMBL" id="LAZR01000072">
    <property type="protein sequence ID" value="KKN95256.1"/>
    <property type="molecule type" value="Genomic_DNA"/>
</dbReference>
<dbReference type="GO" id="GO:0006144">
    <property type="term" value="P:purine nucleobase metabolic process"/>
    <property type="evidence" value="ECO:0007669"/>
    <property type="project" value="UniProtKB-KW"/>
</dbReference>
<reference evidence="8" key="1">
    <citation type="journal article" date="2015" name="Nature">
        <title>Complex archaea that bridge the gap between prokaryotes and eukaryotes.</title>
        <authorList>
            <person name="Spang A."/>
            <person name="Saw J.H."/>
            <person name="Jorgensen S.L."/>
            <person name="Zaremba-Niedzwiedzka K."/>
            <person name="Martijn J."/>
            <person name="Lind A.E."/>
            <person name="van Eijk R."/>
            <person name="Schleper C."/>
            <person name="Guy L."/>
            <person name="Ettema T.J."/>
        </authorList>
    </citation>
    <scope>NUCLEOTIDE SEQUENCE</scope>
</reference>
<dbReference type="EC" id="4.1.1.97" evidence="3"/>
<comment type="catalytic activity">
    <reaction evidence="1">
        <text>5-hydroxy-2-oxo-4-ureido-2,5-dihydro-1H-imidazole-5-carboxylate + H(+) = (S)-allantoin + CO2</text>
        <dbReference type="Rhea" id="RHEA:26301"/>
        <dbReference type="ChEBI" id="CHEBI:15378"/>
        <dbReference type="ChEBI" id="CHEBI:15678"/>
        <dbReference type="ChEBI" id="CHEBI:16526"/>
        <dbReference type="ChEBI" id="CHEBI:58639"/>
        <dbReference type="EC" id="4.1.1.97"/>
    </reaction>
</comment>
<dbReference type="NCBIfam" id="NF010372">
    <property type="entry name" value="PRK13798.1"/>
    <property type="match status" value="1"/>
</dbReference>
<gene>
    <name evidence="8" type="ORF">LCGC14_0180690</name>
</gene>
<evidence type="ECO:0000256" key="3">
    <source>
        <dbReference type="ARBA" id="ARBA00012257"/>
    </source>
</evidence>
<dbReference type="InterPro" id="IPR018020">
    <property type="entry name" value="OHCU_decarboxylase"/>
</dbReference>
<accession>A0A0F9X8F7</accession>
<sequence>MSLEELNKLPAAEALTLFRDCCAVDAWAQPMVDSRPYASTEALHGTARALWPNLHETDWLMAFEAHPKIGDIKSLKAKYASTEALASGEQSGARVAPDQVLQRLKNGNDAYYDKFGFIFIVCATGKSAEQMLALLEQRLPNTREEELRVAAAEQAKITHIRLDKLL</sequence>
<organism evidence="8">
    <name type="scientific">marine sediment metagenome</name>
    <dbReference type="NCBI Taxonomy" id="412755"/>
    <lineage>
        <taxon>unclassified sequences</taxon>
        <taxon>metagenomes</taxon>
        <taxon>ecological metagenomes</taxon>
    </lineage>
</organism>
<dbReference type="InterPro" id="IPR036778">
    <property type="entry name" value="OHCU_decarboxylase_sf"/>
</dbReference>
<protein>
    <recommendedName>
        <fullName evidence="3">2-oxo-4-hydroxy-4-carboxy-5-ureidoimidazoline decarboxylase</fullName>
        <ecNumber evidence="3">4.1.1.97</ecNumber>
    </recommendedName>
</protein>
<dbReference type="Gene3D" id="1.10.3330.10">
    <property type="entry name" value="Oxo-4-hydroxy-4-carboxy-5-ureidoimidazoline decarboxylase"/>
    <property type="match status" value="1"/>
</dbReference>
<comment type="pathway">
    <text evidence="2">Purine metabolism; urate degradation; (S)-allantoin from urate: step 3/3.</text>
</comment>
<proteinExistence type="predicted"/>
<name>A0A0F9X8F7_9ZZZZ</name>
<dbReference type="InterPro" id="IPR017595">
    <property type="entry name" value="OHCU_decarboxylase-2"/>
</dbReference>
<dbReference type="SUPFAM" id="SSF158694">
    <property type="entry name" value="UraD-Like"/>
    <property type="match status" value="1"/>
</dbReference>
<keyword evidence="6" id="KW-0456">Lyase</keyword>
<dbReference type="NCBIfam" id="TIGR03180">
    <property type="entry name" value="UraD_2"/>
    <property type="match status" value="1"/>
</dbReference>
<evidence type="ECO:0000256" key="4">
    <source>
        <dbReference type="ARBA" id="ARBA00022631"/>
    </source>
</evidence>
<dbReference type="GO" id="GO:0019628">
    <property type="term" value="P:urate catabolic process"/>
    <property type="evidence" value="ECO:0007669"/>
    <property type="project" value="TreeGrafter"/>
</dbReference>
<evidence type="ECO:0000256" key="2">
    <source>
        <dbReference type="ARBA" id="ARBA00004754"/>
    </source>
</evidence>
<keyword evidence="5" id="KW-0210">Decarboxylase</keyword>
<dbReference type="GO" id="GO:0051997">
    <property type="term" value="F:2-oxo-4-hydroxy-4-carboxy-5-ureidoimidazoline decarboxylase activity"/>
    <property type="evidence" value="ECO:0007669"/>
    <property type="project" value="UniProtKB-EC"/>
</dbReference>
<dbReference type="Pfam" id="PF09349">
    <property type="entry name" value="OHCU_decarbox"/>
    <property type="match status" value="1"/>
</dbReference>
<dbReference type="PANTHER" id="PTHR43466">
    <property type="entry name" value="2-OXO-4-HYDROXY-4-CARBOXY-5-UREIDOIMIDAZOLINE DECARBOXYLASE-RELATED"/>
    <property type="match status" value="1"/>
</dbReference>
<evidence type="ECO:0000313" key="8">
    <source>
        <dbReference type="EMBL" id="KKN95256.1"/>
    </source>
</evidence>
<evidence type="ECO:0000259" key="7">
    <source>
        <dbReference type="Pfam" id="PF09349"/>
    </source>
</evidence>
<feature type="domain" description="Oxo-4-hydroxy-4-carboxy-5-ureidoimidazoline decarboxylase" evidence="7">
    <location>
        <begin position="7"/>
        <end position="163"/>
    </location>
</feature>
<evidence type="ECO:0000256" key="6">
    <source>
        <dbReference type="ARBA" id="ARBA00023239"/>
    </source>
</evidence>
<dbReference type="GO" id="GO:0005777">
    <property type="term" value="C:peroxisome"/>
    <property type="evidence" value="ECO:0007669"/>
    <property type="project" value="TreeGrafter"/>
</dbReference>
<dbReference type="PANTHER" id="PTHR43466:SF1">
    <property type="entry name" value="2-OXO-4-HYDROXY-4-CARBOXY-5-UREIDOIMIDAZOLINE DECARBOXYLASE-RELATED"/>
    <property type="match status" value="1"/>
</dbReference>
<keyword evidence="4" id="KW-0659">Purine metabolism</keyword>
<comment type="caution">
    <text evidence="8">The sequence shown here is derived from an EMBL/GenBank/DDBJ whole genome shotgun (WGS) entry which is preliminary data.</text>
</comment>
<evidence type="ECO:0000256" key="5">
    <source>
        <dbReference type="ARBA" id="ARBA00022793"/>
    </source>
</evidence>
<evidence type="ECO:0000256" key="1">
    <source>
        <dbReference type="ARBA" id="ARBA00001163"/>
    </source>
</evidence>
<dbReference type="AlphaFoldDB" id="A0A0F9X8F7"/>